<protein>
    <submittedName>
        <fullName evidence="1">Uncharacterized protein</fullName>
    </submittedName>
</protein>
<evidence type="ECO:0000313" key="2">
    <source>
        <dbReference type="Proteomes" id="UP000677054"/>
    </source>
</evidence>
<name>A0A7R9AE18_9CRUS</name>
<keyword evidence="2" id="KW-1185">Reference proteome</keyword>
<proteinExistence type="predicted"/>
<accession>A0A7R9AE18</accession>
<gene>
    <name evidence="1" type="ORF">DSTB1V02_LOCUS12255</name>
</gene>
<organism evidence="1">
    <name type="scientific">Darwinula stevensoni</name>
    <dbReference type="NCBI Taxonomy" id="69355"/>
    <lineage>
        <taxon>Eukaryota</taxon>
        <taxon>Metazoa</taxon>
        <taxon>Ecdysozoa</taxon>
        <taxon>Arthropoda</taxon>
        <taxon>Crustacea</taxon>
        <taxon>Oligostraca</taxon>
        <taxon>Ostracoda</taxon>
        <taxon>Podocopa</taxon>
        <taxon>Podocopida</taxon>
        <taxon>Darwinulocopina</taxon>
        <taxon>Darwinuloidea</taxon>
        <taxon>Darwinulidae</taxon>
        <taxon>Darwinula</taxon>
    </lineage>
</organism>
<dbReference type="EMBL" id="LR904020">
    <property type="protein sequence ID" value="CAD7252497.1"/>
    <property type="molecule type" value="Genomic_DNA"/>
</dbReference>
<dbReference type="AlphaFoldDB" id="A0A7R9AE18"/>
<reference evidence="1" key="1">
    <citation type="submission" date="2020-11" db="EMBL/GenBank/DDBJ databases">
        <authorList>
            <person name="Tran Van P."/>
        </authorList>
    </citation>
    <scope>NUCLEOTIDE SEQUENCE</scope>
</reference>
<dbReference type="Proteomes" id="UP000677054">
    <property type="component" value="Unassembled WGS sequence"/>
</dbReference>
<dbReference type="EMBL" id="CAJPEV010004503">
    <property type="protein sequence ID" value="CAG0901884.1"/>
    <property type="molecule type" value="Genomic_DNA"/>
</dbReference>
<evidence type="ECO:0000313" key="1">
    <source>
        <dbReference type="EMBL" id="CAD7252497.1"/>
    </source>
</evidence>
<sequence length="73" mass="8142">MTDGRTPDRVHRRGSLRIQGLLGTPESIQMGKNRSVGFEETSEAALDAEDHQRRHPVPIRCSKHGMGWSGFLS</sequence>